<name>A0A2N3N7M5_9PEZI</name>
<proteinExistence type="predicted"/>
<accession>A0A2N3N7M5</accession>
<dbReference type="OrthoDB" id="2153847at2759"/>
<dbReference type="AlphaFoldDB" id="A0A2N3N7M5"/>
<dbReference type="EMBL" id="NLAX01000615">
    <property type="protein sequence ID" value="PKS08440.1"/>
    <property type="molecule type" value="Genomic_DNA"/>
</dbReference>
<reference evidence="2 3" key="1">
    <citation type="journal article" date="2017" name="G3 (Bethesda)">
        <title>First Draft Genome Sequence of the Pathogenic Fungus Lomentospora prolificans (Formerly Scedosporium prolificans).</title>
        <authorList>
            <person name="Luo R."/>
            <person name="Zimin A."/>
            <person name="Workman R."/>
            <person name="Fan Y."/>
            <person name="Pertea G."/>
            <person name="Grossman N."/>
            <person name="Wear M.P."/>
            <person name="Jia B."/>
            <person name="Miller H."/>
            <person name="Casadevall A."/>
            <person name="Timp W."/>
            <person name="Zhang S.X."/>
            <person name="Salzberg S.L."/>
        </authorList>
    </citation>
    <scope>NUCLEOTIDE SEQUENCE [LARGE SCALE GENOMIC DNA]</scope>
    <source>
        <strain evidence="2 3">JHH-5317</strain>
    </source>
</reference>
<feature type="non-terminal residue" evidence="2">
    <location>
        <position position="1"/>
    </location>
</feature>
<gene>
    <name evidence="2" type="ORF">jhhlp_005113</name>
</gene>
<protein>
    <submittedName>
        <fullName evidence="2">Uncharacterized protein</fullName>
    </submittedName>
</protein>
<evidence type="ECO:0000256" key="1">
    <source>
        <dbReference type="SAM" id="MobiDB-lite"/>
    </source>
</evidence>
<keyword evidence="3" id="KW-1185">Reference proteome</keyword>
<comment type="caution">
    <text evidence="2">The sequence shown here is derived from an EMBL/GenBank/DDBJ whole genome shotgun (WGS) entry which is preliminary data.</text>
</comment>
<sequence>NNNGGQGGDQAGDNGGNNNNNNNNNNGGGGGKNGGGAGGATAASALGGIAAPAVEGSGNTGRAFPGNGNKFVNKAAAVQRAGDVQNNHCPDAGHGGQ</sequence>
<dbReference type="InParanoid" id="A0A2N3N7M5"/>
<dbReference type="Proteomes" id="UP000233524">
    <property type="component" value="Unassembled WGS sequence"/>
</dbReference>
<dbReference type="STRING" id="41688.A0A2N3N7M5"/>
<feature type="region of interest" description="Disordered" evidence="1">
    <location>
        <begin position="1"/>
        <end position="43"/>
    </location>
</feature>
<feature type="non-terminal residue" evidence="2">
    <location>
        <position position="97"/>
    </location>
</feature>
<feature type="compositionally biased region" description="Gly residues" evidence="1">
    <location>
        <begin position="1"/>
        <end position="15"/>
    </location>
</feature>
<feature type="compositionally biased region" description="Low complexity" evidence="1">
    <location>
        <begin position="16"/>
        <end position="25"/>
    </location>
</feature>
<organism evidence="2 3">
    <name type="scientific">Lomentospora prolificans</name>
    <dbReference type="NCBI Taxonomy" id="41688"/>
    <lineage>
        <taxon>Eukaryota</taxon>
        <taxon>Fungi</taxon>
        <taxon>Dikarya</taxon>
        <taxon>Ascomycota</taxon>
        <taxon>Pezizomycotina</taxon>
        <taxon>Sordariomycetes</taxon>
        <taxon>Hypocreomycetidae</taxon>
        <taxon>Microascales</taxon>
        <taxon>Microascaceae</taxon>
        <taxon>Lomentospora</taxon>
    </lineage>
</organism>
<feature type="compositionally biased region" description="Gly residues" evidence="1">
    <location>
        <begin position="26"/>
        <end position="39"/>
    </location>
</feature>
<evidence type="ECO:0000313" key="2">
    <source>
        <dbReference type="EMBL" id="PKS08440.1"/>
    </source>
</evidence>
<dbReference type="VEuPathDB" id="FungiDB:jhhlp_005113"/>
<evidence type="ECO:0000313" key="3">
    <source>
        <dbReference type="Proteomes" id="UP000233524"/>
    </source>
</evidence>